<organism evidence="2">
    <name type="scientific">marine sediment metagenome</name>
    <dbReference type="NCBI Taxonomy" id="412755"/>
    <lineage>
        <taxon>unclassified sequences</taxon>
        <taxon>metagenomes</taxon>
        <taxon>ecological metagenomes</taxon>
    </lineage>
</organism>
<protein>
    <submittedName>
        <fullName evidence="2">Uncharacterized protein</fullName>
    </submittedName>
</protein>
<dbReference type="AlphaFoldDB" id="X1FJJ8"/>
<keyword evidence="1" id="KW-0472">Membrane</keyword>
<feature type="transmembrane region" description="Helical" evidence="1">
    <location>
        <begin position="123"/>
        <end position="154"/>
    </location>
</feature>
<keyword evidence="1" id="KW-1133">Transmembrane helix</keyword>
<keyword evidence="1" id="KW-0812">Transmembrane</keyword>
<comment type="caution">
    <text evidence="2">The sequence shown here is derived from an EMBL/GenBank/DDBJ whole genome shotgun (WGS) entry which is preliminary data.</text>
</comment>
<dbReference type="EMBL" id="BARU01007518">
    <property type="protein sequence ID" value="GAH45851.1"/>
    <property type="molecule type" value="Genomic_DNA"/>
</dbReference>
<gene>
    <name evidence="2" type="ORF">S03H2_14803</name>
</gene>
<sequence>MENKENNIDRLIKEHLAGEMSKSKTLPLYQDCPSELELSDYLENRLSREKEDSLLEHIAKCPHCLSLLELAQREATKEKAQDKPTPEMIRRARNIMQKKPGPPATDKEGRAGKTIFNYKWQALAFISFVLSFVFTRYFLQFLVLAVIFSVKWIFDTGSTRTLIMIYEAWRKKDKGTAQRIIRDFQDKIEQRK</sequence>
<accession>X1FJJ8</accession>
<name>X1FJJ8_9ZZZZ</name>
<evidence type="ECO:0000313" key="2">
    <source>
        <dbReference type="EMBL" id="GAH45851.1"/>
    </source>
</evidence>
<reference evidence="2" key="1">
    <citation type="journal article" date="2014" name="Front. Microbiol.">
        <title>High frequency of phylogenetically diverse reductive dehalogenase-homologous genes in deep subseafloor sedimentary metagenomes.</title>
        <authorList>
            <person name="Kawai M."/>
            <person name="Futagami T."/>
            <person name="Toyoda A."/>
            <person name="Takaki Y."/>
            <person name="Nishi S."/>
            <person name="Hori S."/>
            <person name="Arai W."/>
            <person name="Tsubouchi T."/>
            <person name="Morono Y."/>
            <person name="Uchiyama I."/>
            <person name="Ito T."/>
            <person name="Fujiyama A."/>
            <person name="Inagaki F."/>
            <person name="Takami H."/>
        </authorList>
    </citation>
    <scope>NUCLEOTIDE SEQUENCE</scope>
    <source>
        <strain evidence="2">Expedition CK06-06</strain>
    </source>
</reference>
<proteinExistence type="predicted"/>
<evidence type="ECO:0000256" key="1">
    <source>
        <dbReference type="SAM" id="Phobius"/>
    </source>
</evidence>